<comment type="caution">
    <text evidence="2">The sequence shown here is derived from an EMBL/GenBank/DDBJ whole genome shotgun (WGS) entry which is preliminary data.</text>
</comment>
<dbReference type="EMBL" id="MKVH01000014">
    <property type="protein sequence ID" value="OJX58849.1"/>
    <property type="molecule type" value="Genomic_DNA"/>
</dbReference>
<organism evidence="2 3">
    <name type="scientific">Candidatus Kapaibacterium thiocyanatum</name>
    <dbReference type="NCBI Taxonomy" id="1895771"/>
    <lineage>
        <taxon>Bacteria</taxon>
        <taxon>Pseudomonadati</taxon>
        <taxon>Candidatus Kapaibacteriota</taxon>
        <taxon>Candidatus Kapaibacteriia</taxon>
        <taxon>Candidatus Kapaibacteriales</taxon>
        <taxon>Candidatus Kapaibacteriaceae</taxon>
        <taxon>Candidatus Kapaibacterium</taxon>
    </lineage>
</organism>
<evidence type="ECO:0000313" key="2">
    <source>
        <dbReference type="EMBL" id="OJX58849.1"/>
    </source>
</evidence>
<evidence type="ECO:0000313" key="3">
    <source>
        <dbReference type="Proteomes" id="UP000184233"/>
    </source>
</evidence>
<dbReference type="SUPFAM" id="SSF50956">
    <property type="entry name" value="Thermostable phytase (3-phytase)"/>
    <property type="match status" value="1"/>
</dbReference>
<evidence type="ECO:0008006" key="4">
    <source>
        <dbReference type="Google" id="ProtNLM"/>
    </source>
</evidence>
<accession>A0A1M3L219</accession>
<sequence>MTMKNVIVPIVALCMLATMHAAGCTSSPEPSERPYFVLMQTGKLPVVINEASGLIASRMQDGVLWALNDSGDEARIFAIDDKGNLLSEVKIDNATNRDWEDIAIGPGPNEGRSYLYIGEIGDNEAKAPTIVVYRLEEPKIAASKMSATADKLEFAYPDGARDAETLLSDPTTGDLYVISKRERRNRIYRAAYPQRTGVVDTLEFVGELPFYLAVAGDVSPDGREVLVKNYINVFHWKRDVERGESFRSMFARQPDTLEYMPETQGESITWSADGSGYYTVSEQTDSTWTPRIYFYSRVGSKADVEQLRDVRRPSMSVTMDADTANYFRIRYTIPEQQHIMLYVTNPFGWRVIEIENDAAESGLVERTLDMRNKPAGNYVMRLFTSTFEVSVPFDVR</sequence>
<keyword evidence="1" id="KW-0732">Signal</keyword>
<evidence type="ECO:0000256" key="1">
    <source>
        <dbReference type="SAM" id="SignalP"/>
    </source>
</evidence>
<dbReference type="Proteomes" id="UP000184233">
    <property type="component" value="Unassembled WGS sequence"/>
</dbReference>
<gene>
    <name evidence="2" type="ORF">BGO89_03555</name>
</gene>
<dbReference type="AlphaFoldDB" id="A0A1M3L219"/>
<feature type="signal peptide" evidence="1">
    <location>
        <begin position="1"/>
        <end position="21"/>
    </location>
</feature>
<name>A0A1M3L219_9BACT</name>
<feature type="chain" id="PRO_5013041704" description="Lipoprotein" evidence="1">
    <location>
        <begin position="22"/>
        <end position="396"/>
    </location>
</feature>
<reference evidence="2 3" key="1">
    <citation type="submission" date="2016-09" db="EMBL/GenBank/DDBJ databases">
        <title>Genome-resolved meta-omics ties microbial dynamics to process performance in biotechnology for thiocyanate degradation.</title>
        <authorList>
            <person name="Kantor R.S."/>
            <person name="Huddy R.J."/>
            <person name="Iyer R."/>
            <person name="Thomas B.C."/>
            <person name="Brown C.T."/>
            <person name="Anantharaman K."/>
            <person name="Tringe S."/>
            <person name="Hettich R.L."/>
            <person name="Harrison S.T."/>
            <person name="Banfield J.F."/>
        </authorList>
    </citation>
    <scope>NUCLEOTIDE SEQUENCE [LARGE SCALE GENOMIC DNA]</scope>
    <source>
        <strain evidence="2">59-99</strain>
    </source>
</reference>
<protein>
    <recommendedName>
        <fullName evidence="4">Lipoprotein</fullName>
    </recommendedName>
</protein>
<proteinExistence type="predicted"/>
<dbReference type="STRING" id="1895771.BGO89_03555"/>